<dbReference type="PANTHER" id="PTHR38681">
    <property type="entry name" value="RETROVIRUS-RELATED POL POLYPROTEIN FROM TRANSPOSON 412-LIKE PROTEIN-RELATED"/>
    <property type="match status" value="1"/>
</dbReference>
<sequence>MPFSLQLEAGGKPDGLSEASADDNPSSSPGLSLLGSFMRSMLTEQVLRHRKNSNDQLSPLRQRDGRAVPPSAKGDFDLSRWIALPLVLLGVRTTLKDDLKSFYAELLYGESLRLPGEFVTAPNANGRVEDLTDFVTNYRQRMSKLRPVPASRQADPGCFTSAGDEWGFAHTSSHAFLRDDAVRKPLTPAYTGLHHILQLKTKTVVLDINGKNTGGKLGSGEACFALT</sequence>
<comment type="caution">
    <text evidence="2">The sequence shown here is derived from an EMBL/GenBank/DDBJ whole genome shotgun (WGS) entry which is preliminary data.</text>
</comment>
<gene>
    <name evidence="2" type="ORF">EEDITHA_LOCUS12920</name>
</gene>
<dbReference type="EMBL" id="CAKOGL010000018">
    <property type="protein sequence ID" value="CAH2097732.1"/>
    <property type="molecule type" value="Genomic_DNA"/>
</dbReference>
<accession>A0AAU9UIR4</accession>
<dbReference type="Proteomes" id="UP001153954">
    <property type="component" value="Unassembled WGS sequence"/>
</dbReference>
<proteinExistence type="predicted"/>
<evidence type="ECO:0000256" key="1">
    <source>
        <dbReference type="SAM" id="MobiDB-lite"/>
    </source>
</evidence>
<dbReference type="PANTHER" id="PTHR38681:SF1">
    <property type="entry name" value="RETROVIRUS-RELATED POL POLYPROTEIN FROM TRANSPOSON 412-LIKE PROTEIN"/>
    <property type="match status" value="1"/>
</dbReference>
<name>A0AAU9UIR4_EUPED</name>
<keyword evidence="3" id="KW-1185">Reference proteome</keyword>
<feature type="region of interest" description="Disordered" evidence="1">
    <location>
        <begin position="1"/>
        <end position="30"/>
    </location>
</feature>
<feature type="region of interest" description="Disordered" evidence="1">
    <location>
        <begin position="50"/>
        <end position="72"/>
    </location>
</feature>
<evidence type="ECO:0000313" key="3">
    <source>
        <dbReference type="Proteomes" id="UP001153954"/>
    </source>
</evidence>
<evidence type="ECO:0000313" key="2">
    <source>
        <dbReference type="EMBL" id="CAH2097732.1"/>
    </source>
</evidence>
<protein>
    <submittedName>
        <fullName evidence="2">Uncharacterized protein</fullName>
    </submittedName>
</protein>
<reference evidence="2" key="1">
    <citation type="submission" date="2022-03" db="EMBL/GenBank/DDBJ databases">
        <authorList>
            <person name="Tunstrom K."/>
        </authorList>
    </citation>
    <scope>NUCLEOTIDE SEQUENCE</scope>
</reference>
<dbReference type="AlphaFoldDB" id="A0AAU9UIR4"/>
<organism evidence="2 3">
    <name type="scientific">Euphydryas editha</name>
    <name type="common">Edith's checkerspot</name>
    <dbReference type="NCBI Taxonomy" id="104508"/>
    <lineage>
        <taxon>Eukaryota</taxon>
        <taxon>Metazoa</taxon>
        <taxon>Ecdysozoa</taxon>
        <taxon>Arthropoda</taxon>
        <taxon>Hexapoda</taxon>
        <taxon>Insecta</taxon>
        <taxon>Pterygota</taxon>
        <taxon>Neoptera</taxon>
        <taxon>Endopterygota</taxon>
        <taxon>Lepidoptera</taxon>
        <taxon>Glossata</taxon>
        <taxon>Ditrysia</taxon>
        <taxon>Papilionoidea</taxon>
        <taxon>Nymphalidae</taxon>
        <taxon>Nymphalinae</taxon>
        <taxon>Euphydryas</taxon>
    </lineage>
</organism>